<dbReference type="PANTHER" id="PTHR45947:SF3">
    <property type="entry name" value="SULFOQUINOVOSYL TRANSFERASE SQD2"/>
    <property type="match status" value="1"/>
</dbReference>
<dbReference type="Gene3D" id="3.40.50.2000">
    <property type="entry name" value="Glycogen Phosphorylase B"/>
    <property type="match status" value="2"/>
</dbReference>
<keyword evidence="4" id="KW-1185">Reference proteome</keyword>
<sequence>MKIGFFTDSYFPGIDGVTYTIKAWRQRLEARGHEVYVIYPDSSYSPSQHEIPVRSLPNPFYSQYRLPIYTPLSKLPELDIVHCHGPATTGLLGRRYAKKHDVKSVYTHHTPIEDYLIGALKFESLSQLVGDLYVAYENRFLQSFDCVTASTSRIRRNVDHRQLPVGIEMDVFEPQAGTMFDGERPVIGYTGRMNEKKNIDEILRLAEACPEYRFVLGGEGPAKAKLERMAPDNVEFREFLPRDRLPNYYSSIDVFITASTCDTLGLSTLEANACGTPVVAADVPPFETTIGEQNGARFEYGNVDDMQRAVRDCLTTQRDTRAAVEQFSVEHTIDQLEAIYGVDDTDEQPSRVATPAP</sequence>
<dbReference type="InterPro" id="IPR050194">
    <property type="entry name" value="Glycosyltransferase_grp1"/>
</dbReference>
<dbReference type="STRING" id="1073996.SAMN05444271_106123"/>
<accession>A0A2H4PY41</accession>
<dbReference type="SUPFAM" id="SSF53756">
    <property type="entry name" value="UDP-Glycosyltransferase/glycogen phosphorylase"/>
    <property type="match status" value="1"/>
</dbReference>
<dbReference type="PANTHER" id="PTHR45947">
    <property type="entry name" value="SULFOQUINOVOSYL TRANSFERASE SQD2"/>
    <property type="match status" value="1"/>
</dbReference>
<protein>
    <submittedName>
        <fullName evidence="3">Glycosyltransferase involved in cell wall bisynthesis</fullName>
    </submittedName>
</protein>
<evidence type="ECO:0000259" key="1">
    <source>
        <dbReference type="Pfam" id="PF00534"/>
    </source>
</evidence>
<accession>A0A1H6SZP5</accession>
<dbReference type="Proteomes" id="UP000198888">
    <property type="component" value="Unassembled WGS sequence"/>
</dbReference>
<dbReference type="EMBL" id="FNYR01000006">
    <property type="protein sequence ID" value="SEI72436.1"/>
    <property type="molecule type" value="Genomic_DNA"/>
</dbReference>
<evidence type="ECO:0000313" key="3">
    <source>
        <dbReference type="EMBL" id="SEI72436.1"/>
    </source>
</evidence>
<feature type="domain" description="Glycosyl transferase family 1" evidence="1">
    <location>
        <begin position="180"/>
        <end position="322"/>
    </location>
</feature>
<feature type="domain" description="Glycosyltransferase subfamily 4-like N-terminal" evidence="2">
    <location>
        <begin position="15"/>
        <end position="160"/>
    </location>
</feature>
<keyword evidence="3" id="KW-0808">Transferase</keyword>
<name>A0A1H6SZP5_9EURY</name>
<dbReference type="InterPro" id="IPR028098">
    <property type="entry name" value="Glyco_trans_4-like_N"/>
</dbReference>
<dbReference type="RefSeq" id="WP_089671573.1">
    <property type="nucleotide sequence ID" value="NZ_CP024845.1"/>
</dbReference>
<dbReference type="Pfam" id="PF13439">
    <property type="entry name" value="Glyco_transf_4"/>
    <property type="match status" value="1"/>
</dbReference>
<evidence type="ECO:0000313" key="4">
    <source>
        <dbReference type="Proteomes" id="UP000198888"/>
    </source>
</evidence>
<dbReference type="Pfam" id="PF00534">
    <property type="entry name" value="Glycos_transf_1"/>
    <property type="match status" value="1"/>
</dbReference>
<reference evidence="3 4" key="1">
    <citation type="submission" date="2016-10" db="EMBL/GenBank/DDBJ databases">
        <authorList>
            <person name="de Groot N.N."/>
        </authorList>
    </citation>
    <scope>NUCLEOTIDE SEQUENCE [LARGE SCALE GENOMIC DNA]</scope>
    <source>
        <strain evidence="3 4">DSM 22187</strain>
    </source>
</reference>
<dbReference type="AlphaFoldDB" id="A0A1H6SZP5"/>
<evidence type="ECO:0000259" key="2">
    <source>
        <dbReference type="Pfam" id="PF13439"/>
    </source>
</evidence>
<proteinExistence type="predicted"/>
<dbReference type="OrthoDB" id="238665at2157"/>
<dbReference type="GO" id="GO:0016757">
    <property type="term" value="F:glycosyltransferase activity"/>
    <property type="evidence" value="ECO:0007669"/>
    <property type="project" value="InterPro"/>
</dbReference>
<gene>
    <name evidence="3" type="ORF">SAMN05444271_106123</name>
</gene>
<organism evidence="3 4">
    <name type="scientific">Halohasta litchfieldiae</name>
    <dbReference type="NCBI Taxonomy" id="1073996"/>
    <lineage>
        <taxon>Archaea</taxon>
        <taxon>Methanobacteriati</taxon>
        <taxon>Methanobacteriota</taxon>
        <taxon>Stenosarchaea group</taxon>
        <taxon>Halobacteria</taxon>
        <taxon>Halobacteriales</taxon>
        <taxon>Haloferacaceae</taxon>
        <taxon>Halohasta</taxon>
    </lineage>
</organism>
<dbReference type="KEGG" id="hae:halTADL_0193"/>
<dbReference type="GeneID" id="35001025"/>
<dbReference type="InterPro" id="IPR001296">
    <property type="entry name" value="Glyco_trans_1"/>
</dbReference>